<evidence type="ECO:0000256" key="3">
    <source>
        <dbReference type="ARBA" id="ARBA00022763"/>
    </source>
</evidence>
<evidence type="ECO:0000256" key="5">
    <source>
        <dbReference type="ARBA" id="ARBA00023204"/>
    </source>
</evidence>
<keyword evidence="4" id="KW-0238">DNA-binding</keyword>
<dbReference type="Gene3D" id="6.10.130.30">
    <property type="match status" value="1"/>
</dbReference>
<dbReference type="PANTHER" id="PTHR28680">
    <property type="entry name" value="CENTROMERE PROTEIN X"/>
    <property type="match status" value="1"/>
</dbReference>
<gene>
    <name evidence="7" type="ORF">H4R34_000490</name>
</gene>
<dbReference type="InterPro" id="IPR018552">
    <property type="entry name" value="CENP-X"/>
</dbReference>
<dbReference type="GO" id="GO:0051382">
    <property type="term" value="P:kinetochore assembly"/>
    <property type="evidence" value="ECO:0007669"/>
    <property type="project" value="InterPro"/>
</dbReference>
<evidence type="ECO:0000256" key="6">
    <source>
        <dbReference type="ARBA" id="ARBA00023242"/>
    </source>
</evidence>
<dbReference type="PANTHER" id="PTHR28680:SF1">
    <property type="entry name" value="CENTROMERE PROTEIN X"/>
    <property type="match status" value="1"/>
</dbReference>
<accession>A0A9W8BBS6</accession>
<comment type="similarity">
    <text evidence="2">Belongs to the CENP-X/MHF2 family.</text>
</comment>
<dbReference type="CDD" id="cd22921">
    <property type="entry name" value="HFD_CENP-X"/>
    <property type="match status" value="1"/>
</dbReference>
<sequence>MEPRSAFKPETILAILREHWHENEKIKPEAVQLAAELVRLLTIEAIHRAAEEARSRGSLSGRALDLEHLEKILPQLLLDF</sequence>
<evidence type="ECO:0008006" key="9">
    <source>
        <dbReference type="Google" id="ProtNLM"/>
    </source>
</evidence>
<evidence type="ECO:0000256" key="2">
    <source>
        <dbReference type="ARBA" id="ARBA00009359"/>
    </source>
</evidence>
<comment type="subcellular location">
    <subcellularLocation>
        <location evidence="1">Nucleus</location>
    </subcellularLocation>
</comment>
<dbReference type="OrthoDB" id="2500381at2759"/>
<dbReference type="AlphaFoldDB" id="A0A9W8BBS6"/>
<keyword evidence="8" id="KW-1185">Reference proteome</keyword>
<keyword evidence="6" id="KW-0539">Nucleus</keyword>
<dbReference type="Proteomes" id="UP001151582">
    <property type="component" value="Unassembled WGS sequence"/>
</dbReference>
<dbReference type="GO" id="GO:0031297">
    <property type="term" value="P:replication fork processing"/>
    <property type="evidence" value="ECO:0007669"/>
    <property type="project" value="TreeGrafter"/>
</dbReference>
<dbReference type="GO" id="GO:0000712">
    <property type="term" value="P:resolution of meiotic recombination intermediates"/>
    <property type="evidence" value="ECO:0007669"/>
    <property type="project" value="TreeGrafter"/>
</dbReference>
<evidence type="ECO:0000313" key="8">
    <source>
        <dbReference type="Proteomes" id="UP001151582"/>
    </source>
</evidence>
<evidence type="ECO:0000313" key="7">
    <source>
        <dbReference type="EMBL" id="KAJ1984728.1"/>
    </source>
</evidence>
<dbReference type="GO" id="GO:0006281">
    <property type="term" value="P:DNA repair"/>
    <property type="evidence" value="ECO:0007669"/>
    <property type="project" value="UniProtKB-KW"/>
</dbReference>
<comment type="caution">
    <text evidence="7">The sequence shown here is derived from an EMBL/GenBank/DDBJ whole genome shotgun (WGS) entry which is preliminary data.</text>
</comment>
<dbReference type="Pfam" id="PF09415">
    <property type="entry name" value="CENP-X"/>
    <property type="match status" value="1"/>
</dbReference>
<keyword evidence="3" id="KW-0227">DNA damage</keyword>
<proteinExistence type="inferred from homology"/>
<keyword evidence="5" id="KW-0234">DNA repair</keyword>
<name>A0A9W8BBS6_9FUNG</name>
<evidence type="ECO:0000256" key="4">
    <source>
        <dbReference type="ARBA" id="ARBA00023125"/>
    </source>
</evidence>
<dbReference type="GO" id="GO:0071821">
    <property type="term" value="C:FANCM-MHF complex"/>
    <property type="evidence" value="ECO:0007669"/>
    <property type="project" value="TreeGrafter"/>
</dbReference>
<dbReference type="EMBL" id="JANBQB010000012">
    <property type="protein sequence ID" value="KAJ1984728.1"/>
    <property type="molecule type" value="Genomic_DNA"/>
</dbReference>
<evidence type="ECO:0000256" key="1">
    <source>
        <dbReference type="ARBA" id="ARBA00004123"/>
    </source>
</evidence>
<organism evidence="7 8">
    <name type="scientific">Dimargaris verticillata</name>
    <dbReference type="NCBI Taxonomy" id="2761393"/>
    <lineage>
        <taxon>Eukaryota</taxon>
        <taxon>Fungi</taxon>
        <taxon>Fungi incertae sedis</taxon>
        <taxon>Zoopagomycota</taxon>
        <taxon>Kickxellomycotina</taxon>
        <taxon>Dimargaritomycetes</taxon>
        <taxon>Dimargaritales</taxon>
        <taxon>Dimargaritaceae</taxon>
        <taxon>Dimargaris</taxon>
    </lineage>
</organism>
<protein>
    <recommendedName>
        <fullName evidence="9">Centromere protein X</fullName>
    </recommendedName>
</protein>
<reference evidence="7" key="1">
    <citation type="submission" date="2022-07" db="EMBL/GenBank/DDBJ databases">
        <title>Phylogenomic reconstructions and comparative analyses of Kickxellomycotina fungi.</title>
        <authorList>
            <person name="Reynolds N.K."/>
            <person name="Stajich J.E."/>
            <person name="Barry K."/>
            <person name="Grigoriev I.V."/>
            <person name="Crous P."/>
            <person name="Smith M.E."/>
        </authorList>
    </citation>
    <scope>NUCLEOTIDE SEQUENCE</scope>
    <source>
        <strain evidence="7">RSA 567</strain>
    </source>
</reference>
<dbReference type="GO" id="GO:0003677">
    <property type="term" value="F:DNA binding"/>
    <property type="evidence" value="ECO:0007669"/>
    <property type="project" value="UniProtKB-KW"/>
</dbReference>